<feature type="compositionally biased region" description="Acidic residues" evidence="1">
    <location>
        <begin position="486"/>
        <end position="502"/>
    </location>
</feature>
<comment type="caution">
    <text evidence="3">The sequence shown here is derived from an EMBL/GenBank/DDBJ whole genome shotgun (WGS) entry which is preliminary data.</text>
</comment>
<evidence type="ECO:0000259" key="2">
    <source>
        <dbReference type="PROSITE" id="PS50006"/>
    </source>
</evidence>
<evidence type="ECO:0000256" key="1">
    <source>
        <dbReference type="SAM" id="MobiDB-lite"/>
    </source>
</evidence>
<dbReference type="EMBL" id="JAZHXI010000014">
    <property type="protein sequence ID" value="KAL2064053.1"/>
    <property type="molecule type" value="Genomic_DNA"/>
</dbReference>
<reference evidence="3 4" key="1">
    <citation type="journal article" date="2024" name="Commun. Biol.">
        <title>Comparative genomic analysis of thermophilic fungi reveals convergent evolutionary adaptations and gene losses.</title>
        <authorList>
            <person name="Steindorff A.S."/>
            <person name="Aguilar-Pontes M.V."/>
            <person name="Robinson A.J."/>
            <person name="Andreopoulos B."/>
            <person name="LaButti K."/>
            <person name="Kuo A."/>
            <person name="Mondo S."/>
            <person name="Riley R."/>
            <person name="Otillar R."/>
            <person name="Haridas S."/>
            <person name="Lipzen A."/>
            <person name="Grimwood J."/>
            <person name="Schmutz J."/>
            <person name="Clum A."/>
            <person name="Reid I.D."/>
            <person name="Moisan M.C."/>
            <person name="Butler G."/>
            <person name="Nguyen T.T.M."/>
            <person name="Dewar K."/>
            <person name="Conant G."/>
            <person name="Drula E."/>
            <person name="Henrissat B."/>
            <person name="Hansel C."/>
            <person name="Singer S."/>
            <person name="Hutchinson M.I."/>
            <person name="de Vries R.P."/>
            <person name="Natvig D.O."/>
            <person name="Powell A.J."/>
            <person name="Tsang A."/>
            <person name="Grigoriev I.V."/>
        </authorList>
    </citation>
    <scope>NUCLEOTIDE SEQUENCE [LARGE SCALE GENOMIC DNA]</scope>
    <source>
        <strain evidence="3 4">CBS 494.80</strain>
    </source>
</reference>
<accession>A0ABR4C2C7</accession>
<organism evidence="3 4">
    <name type="scientific">Oculimacula yallundae</name>
    <dbReference type="NCBI Taxonomy" id="86028"/>
    <lineage>
        <taxon>Eukaryota</taxon>
        <taxon>Fungi</taxon>
        <taxon>Dikarya</taxon>
        <taxon>Ascomycota</taxon>
        <taxon>Pezizomycotina</taxon>
        <taxon>Leotiomycetes</taxon>
        <taxon>Helotiales</taxon>
        <taxon>Ploettnerulaceae</taxon>
        <taxon>Oculimacula</taxon>
    </lineage>
</organism>
<proteinExistence type="predicted"/>
<gene>
    <name evidence="3" type="ORF">VTL71DRAFT_4547</name>
</gene>
<dbReference type="InterPro" id="IPR000253">
    <property type="entry name" value="FHA_dom"/>
</dbReference>
<evidence type="ECO:0000313" key="3">
    <source>
        <dbReference type="EMBL" id="KAL2064053.1"/>
    </source>
</evidence>
<dbReference type="Pfam" id="PF12770">
    <property type="entry name" value="CHAT"/>
    <property type="match status" value="1"/>
</dbReference>
<protein>
    <recommendedName>
        <fullName evidence="2">FHA domain-containing protein</fullName>
    </recommendedName>
</protein>
<dbReference type="Proteomes" id="UP001595075">
    <property type="component" value="Unassembled WGS sequence"/>
</dbReference>
<keyword evidence="4" id="KW-1185">Reference proteome</keyword>
<evidence type="ECO:0000313" key="4">
    <source>
        <dbReference type="Proteomes" id="UP001595075"/>
    </source>
</evidence>
<feature type="domain" description="FHA" evidence="2">
    <location>
        <begin position="43"/>
        <end position="103"/>
    </location>
</feature>
<dbReference type="InterPro" id="IPR024983">
    <property type="entry name" value="CHAT_dom"/>
</dbReference>
<sequence length="1357" mass="153107">MGSSLSTPNVQNSNSEYRGIHTSLYTSLPEDAVQLVEKAIWLKMIGRTDDARSIFVNDLGPFERIPVVTIEHAELELEAGKWGKAWRILDARLNDPEISGRDLEHPEYRLMSLTRAMLGTRHRGDLMSSTREIERTQVWLGNVPVSDYTDIQTSCIRRYVISNLFTKLYNGYNNPEAEHVPEHNRLDSSGSRMPWGGLRQLRRSLNERGMYNEAHALFRVEVNRTPLEYREPIFEEFLGTVASLPSTYRGQEFVEASIRLQWAVTHVQTQENGRAAEEFSESELAFDRFCERFDVANKHITPHMQGLDYEKLSMIDGPVDRLDATEALANRFEAIDGFKTGMCLNAAAELALAFYRATAIEDFQAIFFRVQTRLERYDREVSEDICDLIHHHIDLSSATHTGMVDRQNALEWIEGFFVQYPHFDAPLLLASLYRSKQSLLKGLRRLEDAEIAEQRAVEYEAYEPSLGRWLHIGHANLTLPSREGDDLTDTNTQEDEVDDDEPFYSGWSDAIGDEVKSREKAIQLVVTWLNEDIAAEDPALQQYGGITASSIREVVFTKSEVDDASKKERYSQIFAWLGDPPRGQRNTRLFCLQMLRDSRQLHLESKKLWDLRIAELEHLIELEKRLPRVVRQTFPESESHWLGALALTHLACLDHISDFTDDKSLSRLVEAETCSERAIKEFRQRNAKSRVAVQQRSGAQICMLKIIRLKQLAQQAALVANTSFGNTMDSVPEGHDTILPAEVVTEIEKIRDIGINKSIEADSIFSQGELHASRSAGLDGITNRQNLTAFYGSAYTAITAISLLLAEPGKLSVDSIKNAWQWVQKYKARSLARTIGARNFDPPELIKQIMATPETATLYQEMLARKKKIDEATAISRFDLHRQLEGHLQFMRGSHDLLRQLIDLREATPFELSDIASIEAQCKTDVVLVDWFHLPGYVLGEPGRLLMFTASSPPKNNLSESSNLPKDEPKPVVTMDLLTTTLEDVTKWQNKYLSPIEYKKIQEENLNELGARDEFDKTLGGLVAPLAQHVKAGKLIVLCPSSQLHRLPLHALSIQSTGVDKAGKVKTTSTSLIHRNPCVYTHSHSLLRSTFAATQHTRSSPGPMVPQMISGIPESNSKDQAGRDSIRRLALRFHTDPMIDEKALKEHFLDVAKDSRLLHLHTHCIWKSENPLDHAIQLPRLASLDNSLDEEPIVDTVKAREFFDVQLSSGTHVNIIACQGGVTDLRLGDEVMGLGPALLCSGASSIVSTLWRIDDKHGVSFEKAFFDSFMLQAAKKTKKKKVEVNADRSQLGADDTLEVAEDKNKVAVRMVNLAKAMQAAAKEMDEGQGRPLYEWAGYVLHGCWQFTILEEEAISLL</sequence>
<feature type="region of interest" description="Disordered" evidence="1">
    <location>
        <begin position="481"/>
        <end position="503"/>
    </location>
</feature>
<dbReference type="PROSITE" id="PS50006">
    <property type="entry name" value="FHA_DOMAIN"/>
    <property type="match status" value="1"/>
</dbReference>
<name>A0ABR4C2C7_9HELO</name>